<comment type="caution">
    <text evidence="2">The sequence shown here is derived from an EMBL/GenBank/DDBJ whole genome shotgun (WGS) entry which is preliminary data.</text>
</comment>
<feature type="transmembrane region" description="Helical" evidence="1">
    <location>
        <begin position="21"/>
        <end position="43"/>
    </location>
</feature>
<evidence type="ECO:0000313" key="2">
    <source>
        <dbReference type="EMBL" id="TDP56441.1"/>
    </source>
</evidence>
<protein>
    <submittedName>
        <fullName evidence="2">Uncharacterized protein</fullName>
    </submittedName>
</protein>
<gene>
    <name evidence="2" type="ORF">EV211_11415</name>
</gene>
<dbReference type="Proteomes" id="UP000295500">
    <property type="component" value="Unassembled WGS sequence"/>
</dbReference>
<feature type="transmembrane region" description="Helical" evidence="1">
    <location>
        <begin position="55"/>
        <end position="76"/>
    </location>
</feature>
<keyword evidence="1" id="KW-0472">Membrane</keyword>
<organism evidence="2 3">
    <name type="scientific">Aminicella lysinilytica</name>
    <dbReference type="NCBI Taxonomy" id="433323"/>
    <lineage>
        <taxon>Bacteria</taxon>
        <taxon>Bacillati</taxon>
        <taxon>Bacillota</taxon>
        <taxon>Clostridia</taxon>
        <taxon>Peptostreptococcales</taxon>
        <taxon>Anaerovoracaceae</taxon>
        <taxon>Aminicella</taxon>
    </lineage>
</organism>
<proteinExistence type="predicted"/>
<dbReference type="RefSeq" id="WP_133528312.1">
    <property type="nucleotide sequence ID" value="NZ_SNXO01000014.1"/>
</dbReference>
<sequence>MRKNREKEIIQVSAKDFRTEQILRIALLLEFIVAIFVIIDVIADMKWSVSDNKGLCMIIIVLAVVGIFCVIGLLYIRHIIKIVQPWQKIKREITGVALGSALNLVSFILVIFMPHSAEGTQQTTIDIIMIICLALAATLYQYGVDSIRSKFDFEIDNQQVWK</sequence>
<keyword evidence="3" id="KW-1185">Reference proteome</keyword>
<evidence type="ECO:0000313" key="3">
    <source>
        <dbReference type="Proteomes" id="UP000295500"/>
    </source>
</evidence>
<feature type="transmembrane region" description="Helical" evidence="1">
    <location>
        <begin position="123"/>
        <end position="142"/>
    </location>
</feature>
<reference evidence="2 3" key="1">
    <citation type="submission" date="2019-03" db="EMBL/GenBank/DDBJ databases">
        <title>Genomic Encyclopedia of Type Strains, Phase IV (KMG-IV): sequencing the most valuable type-strain genomes for metagenomic binning, comparative biology and taxonomic classification.</title>
        <authorList>
            <person name="Goeker M."/>
        </authorList>
    </citation>
    <scope>NUCLEOTIDE SEQUENCE [LARGE SCALE GENOMIC DNA]</scope>
    <source>
        <strain evidence="2 3">DSM 28287</strain>
    </source>
</reference>
<accession>A0A4R6Q2M5</accession>
<dbReference type="EMBL" id="SNXO01000014">
    <property type="protein sequence ID" value="TDP56441.1"/>
    <property type="molecule type" value="Genomic_DNA"/>
</dbReference>
<dbReference type="AlphaFoldDB" id="A0A4R6Q2M5"/>
<keyword evidence="1" id="KW-1133">Transmembrane helix</keyword>
<feature type="transmembrane region" description="Helical" evidence="1">
    <location>
        <begin position="96"/>
        <end position="117"/>
    </location>
</feature>
<keyword evidence="1" id="KW-0812">Transmembrane</keyword>
<evidence type="ECO:0000256" key="1">
    <source>
        <dbReference type="SAM" id="Phobius"/>
    </source>
</evidence>
<name>A0A4R6Q2M5_9FIRM</name>